<sequence length="126" mass="14637">MAEVEGLGDNGMNNNNMEVLLTIHDMASSIRETNQHNHEPHEETKSDQIMRIQGEFRKTRPSIFKGDLNPMQAEEWVPKNLKVTITCTYLEGQAYHLWESVLVIFLEKYLPETIRAMKTREFANLC</sequence>
<dbReference type="Proteomes" id="UP000327157">
    <property type="component" value="Chromosome 14"/>
</dbReference>
<keyword evidence="2" id="KW-1185">Reference proteome</keyword>
<evidence type="ECO:0000313" key="1">
    <source>
        <dbReference type="EMBL" id="KAB2608376.1"/>
    </source>
</evidence>
<accession>A0A5N5FZ54</accession>
<gene>
    <name evidence="1" type="ORF">D8674_011544</name>
</gene>
<organism evidence="1 2">
    <name type="scientific">Pyrus ussuriensis x Pyrus communis</name>
    <dbReference type="NCBI Taxonomy" id="2448454"/>
    <lineage>
        <taxon>Eukaryota</taxon>
        <taxon>Viridiplantae</taxon>
        <taxon>Streptophyta</taxon>
        <taxon>Embryophyta</taxon>
        <taxon>Tracheophyta</taxon>
        <taxon>Spermatophyta</taxon>
        <taxon>Magnoliopsida</taxon>
        <taxon>eudicotyledons</taxon>
        <taxon>Gunneridae</taxon>
        <taxon>Pentapetalae</taxon>
        <taxon>rosids</taxon>
        <taxon>fabids</taxon>
        <taxon>Rosales</taxon>
        <taxon>Rosaceae</taxon>
        <taxon>Amygdaloideae</taxon>
        <taxon>Maleae</taxon>
        <taxon>Pyrus</taxon>
    </lineage>
</organism>
<protein>
    <submittedName>
        <fullName evidence="1">Uncharacterized protein</fullName>
    </submittedName>
</protein>
<reference evidence="2" key="2">
    <citation type="submission" date="2019-10" db="EMBL/GenBank/DDBJ databases">
        <title>A de novo genome assembly of a pear dwarfing rootstock.</title>
        <authorList>
            <person name="Wang F."/>
            <person name="Wang J."/>
            <person name="Li S."/>
            <person name="Zhang Y."/>
            <person name="Fang M."/>
            <person name="Ma L."/>
            <person name="Zhao Y."/>
            <person name="Jiang S."/>
        </authorList>
    </citation>
    <scope>NUCLEOTIDE SEQUENCE [LARGE SCALE GENOMIC DNA]</scope>
</reference>
<dbReference type="EMBL" id="SMOL01000553">
    <property type="protein sequence ID" value="KAB2608376.1"/>
    <property type="molecule type" value="Genomic_DNA"/>
</dbReference>
<reference evidence="1 2" key="1">
    <citation type="submission" date="2019-09" db="EMBL/GenBank/DDBJ databases">
        <authorList>
            <person name="Ou C."/>
        </authorList>
    </citation>
    <scope>NUCLEOTIDE SEQUENCE [LARGE SCALE GENOMIC DNA]</scope>
    <source>
        <strain evidence="1">S2</strain>
        <tissue evidence="1">Leaf</tissue>
    </source>
</reference>
<dbReference type="AlphaFoldDB" id="A0A5N5FZ54"/>
<evidence type="ECO:0000313" key="2">
    <source>
        <dbReference type="Proteomes" id="UP000327157"/>
    </source>
</evidence>
<name>A0A5N5FZ54_9ROSA</name>
<proteinExistence type="predicted"/>
<dbReference type="OrthoDB" id="1158383at2759"/>
<reference evidence="1 2" key="3">
    <citation type="submission" date="2019-11" db="EMBL/GenBank/DDBJ databases">
        <title>A de novo genome assembly of a pear dwarfing rootstock.</title>
        <authorList>
            <person name="Wang F."/>
            <person name="Wang J."/>
            <person name="Li S."/>
            <person name="Zhang Y."/>
            <person name="Fang M."/>
            <person name="Ma L."/>
            <person name="Zhao Y."/>
            <person name="Jiang S."/>
        </authorList>
    </citation>
    <scope>NUCLEOTIDE SEQUENCE [LARGE SCALE GENOMIC DNA]</scope>
    <source>
        <strain evidence="1">S2</strain>
        <tissue evidence="1">Leaf</tissue>
    </source>
</reference>
<comment type="caution">
    <text evidence="1">The sequence shown here is derived from an EMBL/GenBank/DDBJ whole genome shotgun (WGS) entry which is preliminary data.</text>
</comment>